<reference evidence="3" key="1">
    <citation type="submission" date="2018-06" db="EMBL/GenBank/DDBJ databases">
        <authorList>
            <consortium name="Pathogen Informatics"/>
        </authorList>
    </citation>
    <scope>NUCLEOTIDE SEQUENCE [LARGE SCALE GENOMIC DNA]</scope>
    <source>
        <strain evidence="3">NCTC10115</strain>
    </source>
</reference>
<dbReference type="InterPro" id="IPR024072">
    <property type="entry name" value="DHFR-like_dom_sf"/>
</dbReference>
<organism evidence="2 3">
    <name type="scientific">Mycoplasmoides gallisepticum</name>
    <name type="common">Mycoplasma gallisepticum</name>
    <dbReference type="NCBI Taxonomy" id="2096"/>
    <lineage>
        <taxon>Bacteria</taxon>
        <taxon>Bacillati</taxon>
        <taxon>Mycoplasmatota</taxon>
        <taxon>Mycoplasmoidales</taxon>
        <taxon>Mycoplasmoidaceae</taxon>
        <taxon>Mycoplasmoides</taxon>
    </lineage>
</organism>
<dbReference type="AlphaFoldDB" id="A0A3B0PB67"/>
<dbReference type="GO" id="GO:0004146">
    <property type="term" value="F:dihydrofolate reductase activity"/>
    <property type="evidence" value="ECO:0007669"/>
    <property type="project" value="UniProtKB-EC"/>
</dbReference>
<evidence type="ECO:0000313" key="2">
    <source>
        <dbReference type="EMBL" id="SYV93809.1"/>
    </source>
</evidence>
<dbReference type="EMBL" id="LS991952">
    <property type="protein sequence ID" value="SYV93809.1"/>
    <property type="molecule type" value="Genomic_DNA"/>
</dbReference>
<evidence type="ECO:0000259" key="1">
    <source>
        <dbReference type="PROSITE" id="PS51330"/>
    </source>
</evidence>
<dbReference type="Pfam" id="PF00186">
    <property type="entry name" value="DHFR_1"/>
    <property type="match status" value="1"/>
</dbReference>
<dbReference type="STRING" id="1006581.GCW_90246"/>
<feature type="domain" description="DHFR" evidence="1">
    <location>
        <begin position="1"/>
        <end position="58"/>
    </location>
</feature>
<gene>
    <name evidence="2" type="primary">folA</name>
    <name evidence="2" type="ORF">NCTC10115_00098</name>
</gene>
<dbReference type="Proteomes" id="UP000260136">
    <property type="component" value="Chromosome"/>
</dbReference>
<name>A0A3B0PB67_MYCGL</name>
<dbReference type="SUPFAM" id="SSF53597">
    <property type="entry name" value="Dihydrofolate reductase-like"/>
    <property type="match status" value="1"/>
</dbReference>
<feature type="non-terminal residue" evidence="2">
    <location>
        <position position="58"/>
    </location>
</feature>
<dbReference type="EC" id="1.5.1.3" evidence="2"/>
<dbReference type="GO" id="GO:0046654">
    <property type="term" value="P:tetrahydrofolate biosynthetic process"/>
    <property type="evidence" value="ECO:0007669"/>
    <property type="project" value="InterPro"/>
</dbReference>
<dbReference type="InterPro" id="IPR001796">
    <property type="entry name" value="DHFR_dom"/>
</dbReference>
<keyword evidence="2" id="KW-0560">Oxidoreductase</keyword>
<sequence length="58" mass="7090">MFIAGGKYIYEHYYQYADELIISRIKNKYEGDVYLNLDLSNYFLMNVEENSKFTVEFW</sequence>
<dbReference type="Gene3D" id="3.40.430.10">
    <property type="entry name" value="Dihydrofolate Reductase, subunit A"/>
    <property type="match status" value="1"/>
</dbReference>
<dbReference type="PROSITE" id="PS51330">
    <property type="entry name" value="DHFR_2"/>
    <property type="match status" value="1"/>
</dbReference>
<protein>
    <submittedName>
        <fullName evidence="2">Dihydrofolate reductase</fullName>
        <ecNumber evidence="2">1.5.1.3</ecNumber>
    </submittedName>
</protein>
<accession>A0A3B0PB67</accession>
<evidence type="ECO:0000313" key="3">
    <source>
        <dbReference type="Proteomes" id="UP000260136"/>
    </source>
</evidence>
<proteinExistence type="predicted"/>